<gene>
    <name evidence="2" type="ORF">Acr_00g0099440</name>
</gene>
<feature type="region of interest" description="Disordered" evidence="1">
    <location>
        <begin position="303"/>
        <end position="322"/>
    </location>
</feature>
<evidence type="ECO:0000313" key="2">
    <source>
        <dbReference type="EMBL" id="GFS45996.1"/>
    </source>
</evidence>
<reference evidence="3" key="1">
    <citation type="submission" date="2019-07" db="EMBL/GenBank/DDBJ databases">
        <title>De Novo Assembly of kiwifruit Actinidia rufa.</title>
        <authorList>
            <person name="Sugita-Konishi S."/>
            <person name="Sato K."/>
            <person name="Mori E."/>
            <person name="Abe Y."/>
            <person name="Kisaki G."/>
            <person name="Hamano K."/>
            <person name="Suezawa K."/>
            <person name="Otani M."/>
            <person name="Fukuda T."/>
            <person name="Manabe T."/>
            <person name="Gomi K."/>
            <person name="Tabuchi M."/>
            <person name="Akimitsu K."/>
            <person name="Kataoka I."/>
        </authorList>
    </citation>
    <scope>NUCLEOTIDE SEQUENCE [LARGE SCALE GENOMIC DNA]</scope>
    <source>
        <strain evidence="3">cv. Fuchu</strain>
    </source>
</reference>
<dbReference type="PANTHER" id="PTHR12195">
    <property type="entry name" value="CYTOPLASMIC FMR1-INTERACTING PROTEIN-RELATED"/>
    <property type="match status" value="1"/>
</dbReference>
<sequence>MRHAPHAPRTPHAPRALRAPHAILISARRRNSYLIVLALLKSMEGADIEWCKEIKGSVYDMVVEGFQLLSRWTRSHLGAMCMEVLSRPCKDPVPAESHEMAASFSDYEKVVRYNYSSEERKALVEIVSYIKSIGSMMQRCDTLVADALWETIHAEVQDFVQNTLATMLRTTFRKKKDLSRILSDMRTLSADWMANTSKPESELPLQHGGEESKGNFFYPRPVAPTAAQFQQFQRYRAFLATIQGDSTQASVMTTTLSDLHSSSPTAAPVAKEDLIYLDPFPSVVPTKEYYSTLDIADIPLPTSSPEVSDCPPPPTTSSLPFLIPPAPLVYSRRRATS</sequence>
<dbReference type="Proteomes" id="UP000585474">
    <property type="component" value="Unassembled WGS sequence"/>
</dbReference>
<evidence type="ECO:0000313" key="3">
    <source>
        <dbReference type="Proteomes" id="UP000585474"/>
    </source>
</evidence>
<comment type="caution">
    <text evidence="2">The sequence shown here is derived from an EMBL/GenBank/DDBJ whole genome shotgun (WGS) entry which is preliminary data.</text>
</comment>
<proteinExistence type="predicted"/>
<organism evidence="2 3">
    <name type="scientific">Actinidia rufa</name>
    <dbReference type="NCBI Taxonomy" id="165716"/>
    <lineage>
        <taxon>Eukaryota</taxon>
        <taxon>Viridiplantae</taxon>
        <taxon>Streptophyta</taxon>
        <taxon>Embryophyta</taxon>
        <taxon>Tracheophyta</taxon>
        <taxon>Spermatophyta</taxon>
        <taxon>Magnoliopsida</taxon>
        <taxon>eudicotyledons</taxon>
        <taxon>Gunneridae</taxon>
        <taxon>Pentapetalae</taxon>
        <taxon>asterids</taxon>
        <taxon>Ericales</taxon>
        <taxon>Actinidiaceae</taxon>
        <taxon>Actinidia</taxon>
    </lineage>
</organism>
<dbReference type="OrthoDB" id="10265867at2759"/>
<dbReference type="AlphaFoldDB" id="A0A7J0E1B8"/>
<keyword evidence="3" id="KW-1185">Reference proteome</keyword>
<accession>A0A7J0E1B8</accession>
<evidence type="ECO:0000256" key="1">
    <source>
        <dbReference type="SAM" id="MobiDB-lite"/>
    </source>
</evidence>
<protein>
    <submittedName>
        <fullName evidence="2">Transcription activator</fullName>
    </submittedName>
</protein>
<dbReference type="GO" id="GO:0030833">
    <property type="term" value="P:regulation of actin filament polymerization"/>
    <property type="evidence" value="ECO:0007669"/>
    <property type="project" value="InterPro"/>
</dbReference>
<dbReference type="EMBL" id="BJWL01000458">
    <property type="protein sequence ID" value="GFS45996.1"/>
    <property type="molecule type" value="Genomic_DNA"/>
</dbReference>
<dbReference type="InterPro" id="IPR008081">
    <property type="entry name" value="Cytoplasmic_FMR1-int"/>
</dbReference>
<dbReference type="Pfam" id="PF05994">
    <property type="entry name" value="FragX_IP"/>
    <property type="match status" value="1"/>
</dbReference>
<dbReference type="GO" id="GO:0031267">
    <property type="term" value="F:small GTPase binding"/>
    <property type="evidence" value="ECO:0007669"/>
    <property type="project" value="InterPro"/>
</dbReference>
<name>A0A7J0E1B8_9ERIC</name>